<dbReference type="Pfam" id="PF07681">
    <property type="entry name" value="DoxX"/>
    <property type="match status" value="1"/>
</dbReference>
<keyword evidence="4" id="KW-0472">Membrane</keyword>
<feature type="compositionally biased region" description="Basic and acidic residues" evidence="5">
    <location>
        <begin position="284"/>
        <end position="303"/>
    </location>
</feature>
<evidence type="ECO:0000313" key="6">
    <source>
        <dbReference type="EMBL" id="MCF4007046.1"/>
    </source>
</evidence>
<evidence type="ECO:0000256" key="5">
    <source>
        <dbReference type="SAM" id="MobiDB-lite"/>
    </source>
</evidence>
<dbReference type="AlphaFoldDB" id="A0A9X1QQ14"/>
<feature type="region of interest" description="Disordered" evidence="5">
    <location>
        <begin position="244"/>
        <end position="303"/>
    </location>
</feature>
<gene>
    <name evidence="6" type="ORF">L1O03_07635</name>
</gene>
<protein>
    <submittedName>
        <fullName evidence="6">DoxX family protein</fullName>
    </submittedName>
</protein>
<keyword evidence="3" id="KW-1133">Transmembrane helix</keyword>
<evidence type="ECO:0000256" key="1">
    <source>
        <dbReference type="ARBA" id="ARBA00004141"/>
    </source>
</evidence>
<evidence type="ECO:0000256" key="2">
    <source>
        <dbReference type="ARBA" id="ARBA00022692"/>
    </source>
</evidence>
<dbReference type="InterPro" id="IPR032808">
    <property type="entry name" value="DoxX"/>
</dbReference>
<dbReference type="GO" id="GO:0016020">
    <property type="term" value="C:membrane"/>
    <property type="evidence" value="ECO:0007669"/>
    <property type="project" value="UniProtKB-SubCell"/>
</dbReference>
<keyword evidence="2" id="KW-0812">Transmembrane</keyword>
<evidence type="ECO:0000313" key="7">
    <source>
        <dbReference type="Proteomes" id="UP001139336"/>
    </source>
</evidence>
<reference evidence="6" key="1">
    <citation type="submission" date="2022-01" db="EMBL/GenBank/DDBJ databases">
        <title>Corynebacterium sp. nov isolated from isolated from the feces of the greater white-fronted geese (Anser albifrons) at Poyang Lake, PR China.</title>
        <authorList>
            <person name="Liu Q."/>
        </authorList>
    </citation>
    <scope>NUCLEOTIDE SEQUENCE</scope>
    <source>
        <strain evidence="6">JCM 32435</strain>
    </source>
</reference>
<comment type="caution">
    <text evidence="6">The sequence shown here is derived from an EMBL/GenBank/DDBJ whole genome shotgun (WGS) entry which is preliminary data.</text>
</comment>
<evidence type="ECO:0000256" key="4">
    <source>
        <dbReference type="ARBA" id="ARBA00023136"/>
    </source>
</evidence>
<dbReference type="RefSeq" id="WP_236119169.1">
    <property type="nucleotide sequence ID" value="NZ_JAKGSI010000003.1"/>
</dbReference>
<comment type="subcellular location">
    <subcellularLocation>
        <location evidence="1">Membrane</location>
        <topology evidence="1">Multi-pass membrane protein</topology>
    </subcellularLocation>
</comment>
<dbReference type="Proteomes" id="UP001139336">
    <property type="component" value="Unassembled WGS sequence"/>
</dbReference>
<accession>A0A9X1QQ14</accession>
<evidence type="ECO:0000256" key="3">
    <source>
        <dbReference type="ARBA" id="ARBA00022989"/>
    </source>
</evidence>
<sequence length="303" mass="33319">MIRKIARPMLASAYIVDGVDTLVNVDAHVEGTEQVLKRVRSLLPRKYAKQLPEDPKLVARAVGGTKVGAASALALGKAPRLAAGTLTVLTIPTILARHAFWETQEEEEKKARKQGFLTNVALLGGLAITSLDTEGRPGLKWRASKAVQQALPTKSETEKFQANAKEFFADASDKASDYASTARDYIEDNKEDWIDTVKSSASSLSDKVQDLTESARDYIEDNKEDWLKSAKDNSETARKHVVKVASKAQDRADSALSTAQKKADKKLNSRSAKRAQKKAQKLQKHADKALKKAQKKLADKFDF</sequence>
<keyword evidence="7" id="KW-1185">Reference proteome</keyword>
<feature type="compositionally biased region" description="Basic residues" evidence="5">
    <location>
        <begin position="271"/>
        <end position="283"/>
    </location>
</feature>
<dbReference type="EMBL" id="JAKGSI010000003">
    <property type="protein sequence ID" value="MCF4007046.1"/>
    <property type="molecule type" value="Genomic_DNA"/>
</dbReference>
<organism evidence="6 7">
    <name type="scientific">Corynebacterium uropygiale</name>
    <dbReference type="NCBI Taxonomy" id="1775911"/>
    <lineage>
        <taxon>Bacteria</taxon>
        <taxon>Bacillati</taxon>
        <taxon>Actinomycetota</taxon>
        <taxon>Actinomycetes</taxon>
        <taxon>Mycobacteriales</taxon>
        <taxon>Corynebacteriaceae</taxon>
        <taxon>Corynebacterium</taxon>
    </lineage>
</organism>
<proteinExistence type="predicted"/>
<name>A0A9X1QQ14_9CORY</name>
<dbReference type="SUPFAM" id="SSF58113">
    <property type="entry name" value="Apolipoprotein A-I"/>
    <property type="match status" value="1"/>
</dbReference>